<keyword evidence="5 6" id="KW-0472">Membrane</keyword>
<feature type="transmembrane region" description="Helical" evidence="6">
    <location>
        <begin position="200"/>
        <end position="224"/>
    </location>
</feature>
<evidence type="ECO:0000256" key="2">
    <source>
        <dbReference type="ARBA" id="ARBA00022475"/>
    </source>
</evidence>
<feature type="transmembrane region" description="Helical" evidence="6">
    <location>
        <begin position="131"/>
        <end position="156"/>
    </location>
</feature>
<sequence length="249" mass="28051">LYITYENSDPTKTKQIGAIIQSSITKIQLKNLLDITKKQQEIINFQSQFINQNINNNMIPNESLSTIPNEIERDYIYGNEDTNIFDSITPILIGFFVFFFVFLISGISLLKERTSGTLNKLLATPIKRSHLVFGYLIGYGIFAVIQTFIVVLFSIYVLKIEIVGSISLLLLTNIMLAFVALSLGIFLSTFANSEFQMIQFIPIIVLPQILFSGIIPLESMANWIQGIAKLMPLYYASDALKKVIIMGNT</sequence>
<dbReference type="Pfam" id="PF01061">
    <property type="entry name" value="ABC2_membrane"/>
    <property type="match status" value="1"/>
</dbReference>
<comment type="subcellular location">
    <subcellularLocation>
        <location evidence="1">Cell membrane</location>
        <topology evidence="1">Multi-pass membrane protein</topology>
    </subcellularLocation>
</comment>
<dbReference type="PANTHER" id="PTHR30294">
    <property type="entry name" value="MEMBRANE COMPONENT OF ABC TRANSPORTER YHHJ-RELATED"/>
    <property type="match status" value="1"/>
</dbReference>
<dbReference type="GO" id="GO:0005886">
    <property type="term" value="C:plasma membrane"/>
    <property type="evidence" value="ECO:0007669"/>
    <property type="project" value="UniProtKB-SubCell"/>
</dbReference>
<dbReference type="EMBL" id="WNVC01000278">
    <property type="protein sequence ID" value="MDZ5000393.1"/>
    <property type="molecule type" value="Genomic_DNA"/>
</dbReference>
<protein>
    <submittedName>
        <fullName evidence="8">ABC transporter permease subunit</fullName>
    </submittedName>
</protein>
<keyword evidence="4 6" id="KW-1133">Transmembrane helix</keyword>
<dbReference type="PANTHER" id="PTHR30294:SF38">
    <property type="entry name" value="TRANSPORT PERMEASE PROTEIN"/>
    <property type="match status" value="1"/>
</dbReference>
<evidence type="ECO:0000313" key="9">
    <source>
        <dbReference type="Proteomes" id="UP001291306"/>
    </source>
</evidence>
<feature type="non-terminal residue" evidence="8">
    <location>
        <position position="249"/>
    </location>
</feature>
<dbReference type="InterPro" id="IPR051449">
    <property type="entry name" value="ABC-2_transporter_component"/>
</dbReference>
<dbReference type="Proteomes" id="UP001291306">
    <property type="component" value="Unassembled WGS sequence"/>
</dbReference>
<name>A0AAW9I7T4_CLOPF</name>
<dbReference type="InterPro" id="IPR013525">
    <property type="entry name" value="ABC2_TM"/>
</dbReference>
<dbReference type="RefSeq" id="WP_322458680.1">
    <property type="nucleotide sequence ID" value="NZ_WNVC01000278.1"/>
</dbReference>
<keyword evidence="2" id="KW-1003">Cell membrane</keyword>
<evidence type="ECO:0000256" key="1">
    <source>
        <dbReference type="ARBA" id="ARBA00004651"/>
    </source>
</evidence>
<feature type="transmembrane region" description="Helical" evidence="6">
    <location>
        <begin position="162"/>
        <end position="188"/>
    </location>
</feature>
<evidence type="ECO:0000256" key="4">
    <source>
        <dbReference type="ARBA" id="ARBA00022989"/>
    </source>
</evidence>
<keyword evidence="3 6" id="KW-0812">Transmembrane</keyword>
<accession>A0AAW9I7T4</accession>
<organism evidence="8 9">
    <name type="scientific">Clostridium perfringens</name>
    <dbReference type="NCBI Taxonomy" id="1502"/>
    <lineage>
        <taxon>Bacteria</taxon>
        <taxon>Bacillati</taxon>
        <taxon>Bacillota</taxon>
        <taxon>Clostridia</taxon>
        <taxon>Eubacteriales</taxon>
        <taxon>Clostridiaceae</taxon>
        <taxon>Clostridium</taxon>
    </lineage>
</organism>
<dbReference type="GO" id="GO:0140359">
    <property type="term" value="F:ABC-type transporter activity"/>
    <property type="evidence" value="ECO:0007669"/>
    <property type="project" value="InterPro"/>
</dbReference>
<dbReference type="AlphaFoldDB" id="A0AAW9I7T4"/>
<proteinExistence type="predicted"/>
<evidence type="ECO:0000313" key="8">
    <source>
        <dbReference type="EMBL" id="MDZ5000393.1"/>
    </source>
</evidence>
<evidence type="ECO:0000259" key="7">
    <source>
        <dbReference type="Pfam" id="PF01061"/>
    </source>
</evidence>
<evidence type="ECO:0000256" key="5">
    <source>
        <dbReference type="ARBA" id="ARBA00023136"/>
    </source>
</evidence>
<feature type="non-terminal residue" evidence="8">
    <location>
        <position position="1"/>
    </location>
</feature>
<gene>
    <name evidence="8" type="ORF">GNF79_15225</name>
</gene>
<comment type="caution">
    <text evidence="8">The sequence shown here is derived from an EMBL/GenBank/DDBJ whole genome shotgun (WGS) entry which is preliminary data.</text>
</comment>
<feature type="transmembrane region" description="Helical" evidence="6">
    <location>
        <begin position="88"/>
        <end position="110"/>
    </location>
</feature>
<feature type="domain" description="ABC-2 type transporter transmembrane" evidence="7">
    <location>
        <begin position="77"/>
        <end position="243"/>
    </location>
</feature>
<reference evidence="8" key="1">
    <citation type="submission" date="2019-11" db="EMBL/GenBank/DDBJ databases">
        <title>Characterization of Clostridium perfringens isolates from swine manure treated agricultural soils.</title>
        <authorList>
            <person name="Wushke S.T."/>
        </authorList>
    </citation>
    <scope>NUCLEOTIDE SEQUENCE</scope>
    <source>
        <strain evidence="8">X26</strain>
    </source>
</reference>
<evidence type="ECO:0000256" key="6">
    <source>
        <dbReference type="SAM" id="Phobius"/>
    </source>
</evidence>
<evidence type="ECO:0000256" key="3">
    <source>
        <dbReference type="ARBA" id="ARBA00022692"/>
    </source>
</evidence>